<sequence length="138" mass="14550">MPVQLVKRRNIALALLLVQAAPAGAQDLTAGLMACRSHSGAAARLACYDALPLQAAIRRFQGAGSQVTPSFDITAPTLLQFESMDAIMVIYLLDASGEVVQNLHQAGAGTGSFLMAQPGRYRLQINASGGWRISLEAP</sequence>
<name>A0ABS8CR19_9RHOB</name>
<protein>
    <submittedName>
        <fullName evidence="2">Uncharacterized protein</fullName>
    </submittedName>
</protein>
<feature type="chain" id="PRO_5045247237" evidence="1">
    <location>
        <begin position="26"/>
        <end position="138"/>
    </location>
</feature>
<accession>A0ABS8CR19</accession>
<evidence type="ECO:0000313" key="2">
    <source>
        <dbReference type="EMBL" id="MCB5411275.1"/>
    </source>
</evidence>
<dbReference type="Proteomes" id="UP001198571">
    <property type="component" value="Unassembled WGS sequence"/>
</dbReference>
<evidence type="ECO:0000256" key="1">
    <source>
        <dbReference type="SAM" id="SignalP"/>
    </source>
</evidence>
<dbReference type="RefSeq" id="WP_226936746.1">
    <property type="nucleotide sequence ID" value="NZ_JACDXX010000014.1"/>
</dbReference>
<dbReference type="EMBL" id="JACDXX010000014">
    <property type="protein sequence ID" value="MCB5411275.1"/>
    <property type="molecule type" value="Genomic_DNA"/>
</dbReference>
<reference evidence="2 3" key="1">
    <citation type="submission" date="2020-07" db="EMBL/GenBank/DDBJ databases">
        <title>Pseudogemmobacter sp. nov., isolated from poultry manure in Taiwan.</title>
        <authorList>
            <person name="Lin S.-Y."/>
            <person name="Tang Y.-S."/>
            <person name="Young C.-C."/>
        </authorList>
    </citation>
    <scope>NUCLEOTIDE SEQUENCE [LARGE SCALE GENOMIC DNA]</scope>
    <source>
        <strain evidence="2 3">CC-YST710</strain>
    </source>
</reference>
<organism evidence="2 3">
    <name type="scientific">Pseudogemmobacter faecipullorum</name>
    <dbReference type="NCBI Taxonomy" id="2755041"/>
    <lineage>
        <taxon>Bacteria</taxon>
        <taxon>Pseudomonadati</taxon>
        <taxon>Pseudomonadota</taxon>
        <taxon>Alphaproteobacteria</taxon>
        <taxon>Rhodobacterales</taxon>
        <taxon>Paracoccaceae</taxon>
        <taxon>Pseudogemmobacter</taxon>
    </lineage>
</organism>
<comment type="caution">
    <text evidence="2">The sequence shown here is derived from an EMBL/GenBank/DDBJ whole genome shotgun (WGS) entry which is preliminary data.</text>
</comment>
<keyword evidence="1" id="KW-0732">Signal</keyword>
<feature type="signal peptide" evidence="1">
    <location>
        <begin position="1"/>
        <end position="25"/>
    </location>
</feature>
<evidence type="ECO:0000313" key="3">
    <source>
        <dbReference type="Proteomes" id="UP001198571"/>
    </source>
</evidence>
<gene>
    <name evidence="2" type="ORF">H0485_14880</name>
</gene>
<keyword evidence="3" id="KW-1185">Reference proteome</keyword>
<proteinExistence type="predicted"/>